<dbReference type="EMBL" id="JANBVO010000036">
    <property type="protein sequence ID" value="KAJ9137118.1"/>
    <property type="molecule type" value="Genomic_DNA"/>
</dbReference>
<name>A0AA38VJQ7_9PEZI</name>
<reference evidence="2" key="1">
    <citation type="submission" date="2022-07" db="EMBL/GenBank/DDBJ databases">
        <title>Fungi with potential for degradation of polypropylene.</title>
        <authorList>
            <person name="Gostincar C."/>
        </authorList>
    </citation>
    <scope>NUCLEOTIDE SEQUENCE</scope>
    <source>
        <strain evidence="2">EXF-13308</strain>
    </source>
</reference>
<feature type="compositionally biased region" description="Polar residues" evidence="1">
    <location>
        <begin position="47"/>
        <end position="72"/>
    </location>
</feature>
<organism evidence="2 3">
    <name type="scientific">Pleurostoma richardsiae</name>
    <dbReference type="NCBI Taxonomy" id="41990"/>
    <lineage>
        <taxon>Eukaryota</taxon>
        <taxon>Fungi</taxon>
        <taxon>Dikarya</taxon>
        <taxon>Ascomycota</taxon>
        <taxon>Pezizomycotina</taxon>
        <taxon>Sordariomycetes</taxon>
        <taxon>Sordariomycetidae</taxon>
        <taxon>Calosphaeriales</taxon>
        <taxon>Pleurostomataceae</taxon>
        <taxon>Pleurostoma</taxon>
    </lineage>
</organism>
<keyword evidence="3" id="KW-1185">Reference proteome</keyword>
<dbReference type="Proteomes" id="UP001174694">
    <property type="component" value="Unassembled WGS sequence"/>
</dbReference>
<feature type="region of interest" description="Disordered" evidence="1">
    <location>
        <begin position="228"/>
        <end position="275"/>
    </location>
</feature>
<proteinExistence type="predicted"/>
<feature type="compositionally biased region" description="Basic and acidic residues" evidence="1">
    <location>
        <begin position="134"/>
        <end position="147"/>
    </location>
</feature>
<feature type="region of interest" description="Disordered" evidence="1">
    <location>
        <begin position="47"/>
        <end position="106"/>
    </location>
</feature>
<feature type="region of interest" description="Disordered" evidence="1">
    <location>
        <begin position="392"/>
        <end position="414"/>
    </location>
</feature>
<evidence type="ECO:0000256" key="1">
    <source>
        <dbReference type="SAM" id="MobiDB-lite"/>
    </source>
</evidence>
<evidence type="ECO:0000313" key="3">
    <source>
        <dbReference type="Proteomes" id="UP001174694"/>
    </source>
</evidence>
<feature type="region of interest" description="Disordered" evidence="1">
    <location>
        <begin position="294"/>
        <end position="321"/>
    </location>
</feature>
<comment type="caution">
    <text evidence="2">The sequence shown here is derived from an EMBL/GenBank/DDBJ whole genome shotgun (WGS) entry which is preliminary data.</text>
</comment>
<gene>
    <name evidence="2" type="ORF">NKR23_g9315</name>
</gene>
<feature type="compositionally biased region" description="Basic and acidic residues" evidence="1">
    <location>
        <begin position="176"/>
        <end position="186"/>
    </location>
</feature>
<evidence type="ECO:0000313" key="2">
    <source>
        <dbReference type="EMBL" id="KAJ9137118.1"/>
    </source>
</evidence>
<feature type="region of interest" description="Disordered" evidence="1">
    <location>
        <begin position="173"/>
        <end position="199"/>
    </location>
</feature>
<dbReference type="AlphaFoldDB" id="A0AA38VJQ7"/>
<feature type="compositionally biased region" description="Polar residues" evidence="1">
    <location>
        <begin position="189"/>
        <end position="199"/>
    </location>
</feature>
<accession>A0AA38VJQ7</accession>
<feature type="region of interest" description="Disordered" evidence="1">
    <location>
        <begin position="127"/>
        <end position="157"/>
    </location>
</feature>
<protein>
    <submittedName>
        <fullName evidence="2">Uncharacterized protein</fullName>
    </submittedName>
</protein>
<sequence length="456" mass="52340">MCIKKIFHNTYLDGERDRTELVETCRPGHMCAEPVVREYDRQIGCTKSQLSSSPHRANSPLSVANGRSNPYFSSGIHEHHLCPPTPRSPGYGSGSEQSDRERERRYRKLGPGIYVNDEKVMDLGGRASRRHERRSGADRVVVNHEPHTTLPPSPIPIPAPKLHRSTTMPAGNAFTADRHAERRRPIIIENSNRPTRRQSLSMKLADTLPHTSSQSQPHRYSSHYDADFLQPQSHRSRRSAEMYTVDDHERAERRRLRRESRPLQPASSSPNPRAAIIDPVLPADHIYGSSPHYGSSWGSSATANSGGNRGHVSPSPAAEAVKKELRWEDELRAAQNARIRARPKRASTMTPLQGEVRGILKTDGRARYEGQPLDMDGMDELYASLRGLSMEERERRRRERMQRHEEESREWEEQDHNTNYTDRLRNRFELPQRRLSAANKRRSEVFYPEDGRYKFM</sequence>